<dbReference type="Pfam" id="PF04686">
    <property type="entry name" value="SsgA"/>
    <property type="match status" value="1"/>
</dbReference>
<dbReference type="Gene3D" id="2.30.31.20">
    <property type="entry name" value="Sporulation-specific cell division protein SsgB"/>
    <property type="match status" value="1"/>
</dbReference>
<dbReference type="RefSeq" id="WP_112438372.1">
    <property type="nucleotide sequence ID" value="NZ_CBDRHE010000001.1"/>
</dbReference>
<name>A0A2Z4IUW5_9ACTN</name>
<dbReference type="InterPro" id="IPR006776">
    <property type="entry name" value="SsgB"/>
</dbReference>
<comment type="similarity">
    <text evidence="2">Belongs to the SsgA family.</text>
</comment>
<evidence type="ECO:0000313" key="8">
    <source>
        <dbReference type="EMBL" id="AWW36554.1"/>
    </source>
</evidence>
<dbReference type="GO" id="GO:0000917">
    <property type="term" value="P:division septum assembly"/>
    <property type="evidence" value="ECO:0007669"/>
    <property type="project" value="UniProtKB-KW"/>
</dbReference>
<dbReference type="GO" id="GO:0030435">
    <property type="term" value="P:sporulation resulting in formation of a cellular spore"/>
    <property type="evidence" value="ECO:0007669"/>
    <property type="project" value="UniProtKB-KW"/>
</dbReference>
<evidence type="ECO:0000256" key="4">
    <source>
        <dbReference type="ARBA" id="ARBA00022969"/>
    </source>
</evidence>
<accession>A0A2Z4IUW5</accession>
<keyword evidence="9" id="KW-1185">Reference proteome</keyword>
<dbReference type="EMBL" id="CP030073">
    <property type="protein sequence ID" value="AWW36554.1"/>
    <property type="molecule type" value="Genomic_DNA"/>
</dbReference>
<evidence type="ECO:0000256" key="3">
    <source>
        <dbReference type="ARBA" id="ARBA00022618"/>
    </source>
</evidence>
<evidence type="ECO:0000256" key="2">
    <source>
        <dbReference type="ARBA" id="ARBA00009323"/>
    </source>
</evidence>
<evidence type="ECO:0000256" key="1">
    <source>
        <dbReference type="ARBA" id="ARBA00004431"/>
    </source>
</evidence>
<reference evidence="8 9" key="1">
    <citation type="journal article" date="2019" name="Int. J. Syst. Evol. Microbiol.">
        <title>Streptomyces cadmiisoli sp. nov., a novel actinomycete isolated from cadmium-contaminated soil.</title>
        <authorList>
            <person name="Li K."/>
            <person name="Tang X."/>
            <person name="Zhao J."/>
            <person name="Guo Y."/>
            <person name="Tang Y."/>
            <person name="Gao J."/>
        </authorList>
    </citation>
    <scope>NUCLEOTIDE SEQUENCE [LARGE SCALE GENOMIC DNA]</scope>
    <source>
        <strain evidence="8 9">ZFG47</strain>
    </source>
</reference>
<protein>
    <recommendedName>
        <fullName evidence="10">SsgA family sporulation/cell division regulator</fullName>
    </recommendedName>
</protein>
<keyword evidence="4" id="KW-0749">Sporulation</keyword>
<evidence type="ECO:0000256" key="6">
    <source>
        <dbReference type="ARBA" id="ARBA00023306"/>
    </source>
</evidence>
<keyword evidence="5" id="KW-0717">Septation</keyword>
<gene>
    <name evidence="8" type="ORF">DN051_07895</name>
</gene>
<dbReference type="AlphaFoldDB" id="A0A2Z4IUW5"/>
<evidence type="ECO:0000313" key="9">
    <source>
        <dbReference type="Proteomes" id="UP000249616"/>
    </source>
</evidence>
<dbReference type="KEGG" id="scad:DN051_07895"/>
<feature type="compositionally biased region" description="Basic and acidic residues" evidence="7">
    <location>
        <begin position="12"/>
        <end position="38"/>
    </location>
</feature>
<evidence type="ECO:0000256" key="5">
    <source>
        <dbReference type="ARBA" id="ARBA00023210"/>
    </source>
</evidence>
<feature type="region of interest" description="Disordered" evidence="7">
    <location>
        <begin position="1"/>
        <end position="49"/>
    </location>
</feature>
<evidence type="ECO:0008006" key="10">
    <source>
        <dbReference type="Google" id="ProtNLM"/>
    </source>
</evidence>
<dbReference type="InterPro" id="IPR038658">
    <property type="entry name" value="SsgB_sf"/>
</dbReference>
<keyword evidence="3" id="KW-0132">Cell division</keyword>
<evidence type="ECO:0000256" key="7">
    <source>
        <dbReference type="SAM" id="MobiDB-lite"/>
    </source>
</evidence>
<proteinExistence type="inferred from homology"/>
<sequence length="189" mass="20992">MQTSEYLMDLSGRGERSGELMGREPFDIDGERGADRTDGGSAKAVDTRPPTVRRGAVRCRTLVRLVNAGEYLRVVTQLRYDSFNPYSVSMVFNLDTDEPVEWEFGRDLLSEGRQQVTGMGDVRIWPSDIRGHNVVFISLRSGADMEVVAVSATLIDAFLERTHQIVPAGQEQQLLDVDGVVDRMLDGPS</sequence>
<comment type="subcellular location">
    <subcellularLocation>
        <location evidence="1">Cell septum</location>
    </subcellularLocation>
</comment>
<organism evidence="8 9">
    <name type="scientific">Streptomyces cadmiisoli</name>
    <dbReference type="NCBI Taxonomy" id="2184053"/>
    <lineage>
        <taxon>Bacteria</taxon>
        <taxon>Bacillati</taxon>
        <taxon>Actinomycetota</taxon>
        <taxon>Actinomycetes</taxon>
        <taxon>Kitasatosporales</taxon>
        <taxon>Streptomycetaceae</taxon>
        <taxon>Streptomyces</taxon>
        <taxon>Streptomyces aurantiacus group</taxon>
    </lineage>
</organism>
<keyword evidence="6" id="KW-0131">Cell cycle</keyword>
<dbReference type="GO" id="GO:0030428">
    <property type="term" value="C:cell septum"/>
    <property type="evidence" value="ECO:0007669"/>
    <property type="project" value="UniProtKB-SubCell"/>
</dbReference>
<dbReference type="Proteomes" id="UP000249616">
    <property type="component" value="Chromosome"/>
</dbReference>